<dbReference type="PANTHER" id="PTHR33992:SF1">
    <property type="entry name" value="RIBONUCLEASE P PROTEIN COMPONENT"/>
    <property type="match status" value="1"/>
</dbReference>
<dbReference type="PANTHER" id="PTHR33992">
    <property type="entry name" value="RIBONUCLEASE P PROTEIN COMPONENT"/>
    <property type="match status" value="1"/>
</dbReference>
<dbReference type="Proteomes" id="UP000008635">
    <property type="component" value="Chromosome"/>
</dbReference>
<name>E8U6M2_DEIML</name>
<comment type="catalytic activity">
    <reaction evidence="7">
        <text>Endonucleolytic cleavage of RNA, removing 5'-extranucleotides from tRNA precursor.</text>
        <dbReference type="EC" id="3.1.26.5"/>
    </reaction>
</comment>
<dbReference type="Pfam" id="PF00825">
    <property type="entry name" value="Ribonuclease_P"/>
    <property type="match status" value="1"/>
</dbReference>
<dbReference type="GO" id="GO:0042781">
    <property type="term" value="F:3'-tRNA processing endoribonuclease activity"/>
    <property type="evidence" value="ECO:0007669"/>
    <property type="project" value="TreeGrafter"/>
</dbReference>
<evidence type="ECO:0000256" key="5">
    <source>
        <dbReference type="ARBA" id="ARBA00022801"/>
    </source>
</evidence>
<dbReference type="NCBIfam" id="TIGR00188">
    <property type="entry name" value="rnpA"/>
    <property type="match status" value="1"/>
</dbReference>
<dbReference type="GO" id="GO:0001682">
    <property type="term" value="P:tRNA 5'-leader removal"/>
    <property type="evidence" value="ECO:0007669"/>
    <property type="project" value="UniProtKB-UniRule"/>
</dbReference>
<dbReference type="InterPro" id="IPR014721">
    <property type="entry name" value="Ribsml_uS5_D2-typ_fold_subgr"/>
</dbReference>
<keyword evidence="3 7" id="KW-0540">Nuclease</keyword>
<reference evidence="11" key="2">
    <citation type="submission" date="2011-01" db="EMBL/GenBank/DDBJ databases">
        <title>The complete genome of Deinococcus maricopensis DSM 21211.</title>
        <authorList>
            <consortium name="US DOE Joint Genome Institute (JGI-PGF)"/>
            <person name="Lucas S."/>
            <person name="Copeland A."/>
            <person name="Lapidus A."/>
            <person name="Goodwin L."/>
            <person name="Pitluck S."/>
            <person name="Kyrpides N."/>
            <person name="Mavromatis K."/>
            <person name="Pagani I."/>
            <person name="Ivanova N."/>
            <person name="Ovchinnikova G."/>
            <person name="Zeytun A."/>
            <person name="Detter J.C."/>
            <person name="Han C."/>
            <person name="Land M."/>
            <person name="Hauser L."/>
            <person name="Markowitz V."/>
            <person name="Cheng J.-F."/>
            <person name="Hugenholtz P."/>
            <person name="Woyke T."/>
            <person name="Wu D."/>
            <person name="Pukall R."/>
            <person name="Gehrich-Schroeter G."/>
            <person name="Brambilla E."/>
            <person name="Klenk H.-P."/>
            <person name="Eisen J.A."/>
        </authorList>
    </citation>
    <scope>NUCLEOTIDE SEQUENCE [LARGE SCALE GENOMIC DNA]</scope>
    <source>
        <strain evidence="11">DSM 21211 / LMG 22137 / NRRL B-23946 / LB-34</strain>
    </source>
</reference>
<proteinExistence type="inferred from homology"/>
<dbReference type="Gene3D" id="3.30.230.10">
    <property type="match status" value="1"/>
</dbReference>
<reference evidence="10 11" key="1">
    <citation type="journal article" date="2011" name="Stand. Genomic Sci.">
        <title>Complete genome sequence of Deinococcus maricopensis type strain (LB-34).</title>
        <authorList>
            <person name="Pukall R."/>
            <person name="Zeytun A."/>
            <person name="Lucas S."/>
            <person name="Lapidus A."/>
            <person name="Hammon N."/>
            <person name="Deshpande S."/>
            <person name="Nolan M."/>
            <person name="Cheng J.F."/>
            <person name="Pitluck S."/>
            <person name="Liolios K."/>
            <person name="Pagani I."/>
            <person name="Mikhailova N."/>
            <person name="Ivanova N."/>
            <person name="Mavromatis K."/>
            <person name="Pati A."/>
            <person name="Tapia R."/>
            <person name="Han C."/>
            <person name="Goodwin L."/>
            <person name="Chen A."/>
            <person name="Palaniappan K."/>
            <person name="Land M."/>
            <person name="Hauser L."/>
            <person name="Chang Y.J."/>
            <person name="Jeffries C.D."/>
            <person name="Brambilla E.M."/>
            <person name="Rohde M."/>
            <person name="Goker M."/>
            <person name="Detter J.C."/>
            <person name="Woyke T."/>
            <person name="Bristow J."/>
            <person name="Eisen J.A."/>
            <person name="Markowitz V."/>
            <person name="Hugenholtz P."/>
            <person name="Kyrpides N.C."/>
            <person name="Klenk H.P."/>
        </authorList>
    </citation>
    <scope>NUCLEOTIDE SEQUENCE [LARGE SCALE GENOMIC DNA]</scope>
    <source>
        <strain evidence="11">DSM 21211 / LMG 22137 / NRRL B-23946 / LB-34</strain>
    </source>
</reference>
<comment type="function">
    <text evidence="1 7">RNaseP catalyzes the removal of the 5'-leader sequence from pre-tRNA to produce the mature 5'-terminus. It can also cleave other RNA substrates such as 4.5S RNA. The protein component plays an auxiliary but essential role in vivo by binding to the 5'-leader sequence and broadening the substrate specificity of the ribozyme.</text>
</comment>
<dbReference type="SUPFAM" id="SSF54211">
    <property type="entry name" value="Ribosomal protein S5 domain 2-like"/>
    <property type="match status" value="1"/>
</dbReference>
<sequence>MPTPSATSTPAQRRAVALDALKGDREFRKVRTHGKVVRSRSFTLRITDYRPRHGEVWRPRAIIGLIASKKTIGKAVHRNRARRRAREALRTLGNLPACRAVVHLHPSVLHVPFTTLQAELRAALDAGTPARRRGGNPGGPARVPASREGHAE</sequence>
<keyword evidence="5 7" id="KW-0378">Hydrolase</keyword>
<dbReference type="GO" id="GO:0000049">
    <property type="term" value="F:tRNA binding"/>
    <property type="evidence" value="ECO:0007669"/>
    <property type="project" value="UniProtKB-UniRule"/>
</dbReference>
<keyword evidence="2 7" id="KW-0819">tRNA processing</keyword>
<gene>
    <name evidence="7" type="primary">rnpA</name>
    <name evidence="10" type="ordered locus">Deima_1058</name>
</gene>
<evidence type="ECO:0000313" key="10">
    <source>
        <dbReference type="EMBL" id="ADV66711.1"/>
    </source>
</evidence>
<keyword evidence="4 7" id="KW-0255">Endonuclease</keyword>
<comment type="similarity">
    <text evidence="7">Belongs to the RnpA family.</text>
</comment>
<evidence type="ECO:0000256" key="6">
    <source>
        <dbReference type="ARBA" id="ARBA00022884"/>
    </source>
</evidence>
<dbReference type="HOGENOM" id="CLU_117179_0_0_0"/>
<evidence type="ECO:0000256" key="2">
    <source>
        <dbReference type="ARBA" id="ARBA00022694"/>
    </source>
</evidence>
<dbReference type="KEGG" id="dmr:Deima_1058"/>
<evidence type="ECO:0000256" key="7">
    <source>
        <dbReference type="HAMAP-Rule" id="MF_00227"/>
    </source>
</evidence>
<dbReference type="HAMAP" id="MF_00227">
    <property type="entry name" value="RNase_P"/>
    <property type="match status" value="1"/>
</dbReference>
<dbReference type="EMBL" id="CP002454">
    <property type="protein sequence ID" value="ADV66711.1"/>
    <property type="molecule type" value="Genomic_DNA"/>
</dbReference>
<comment type="subunit">
    <text evidence="7">Consists of a catalytic RNA component (M1 or rnpB) and a protein subunit.</text>
</comment>
<dbReference type="GO" id="GO:0030677">
    <property type="term" value="C:ribonuclease P complex"/>
    <property type="evidence" value="ECO:0007669"/>
    <property type="project" value="TreeGrafter"/>
</dbReference>
<dbReference type="PROSITE" id="PS00648">
    <property type="entry name" value="RIBONUCLEASE_P"/>
    <property type="match status" value="1"/>
</dbReference>
<dbReference type="AlphaFoldDB" id="E8U6M2"/>
<dbReference type="STRING" id="709986.Deima_1058"/>
<evidence type="ECO:0000313" key="11">
    <source>
        <dbReference type="Proteomes" id="UP000008635"/>
    </source>
</evidence>
<accession>E8U6M2</accession>
<dbReference type="GO" id="GO:0004526">
    <property type="term" value="F:ribonuclease P activity"/>
    <property type="evidence" value="ECO:0007669"/>
    <property type="project" value="UniProtKB-UniRule"/>
</dbReference>
<organism evidence="10 11">
    <name type="scientific">Deinococcus maricopensis (strain DSM 21211 / LMG 22137 / NRRL B-23946 / LB-34)</name>
    <dbReference type="NCBI Taxonomy" id="709986"/>
    <lineage>
        <taxon>Bacteria</taxon>
        <taxon>Thermotogati</taxon>
        <taxon>Deinococcota</taxon>
        <taxon>Deinococci</taxon>
        <taxon>Deinococcales</taxon>
        <taxon>Deinococcaceae</taxon>
        <taxon>Deinococcus</taxon>
    </lineage>
</organism>
<evidence type="ECO:0000256" key="8">
    <source>
        <dbReference type="NCBIfam" id="TIGR00188"/>
    </source>
</evidence>
<dbReference type="InterPro" id="IPR020539">
    <property type="entry name" value="RNase_P_CS"/>
</dbReference>
<protein>
    <recommendedName>
        <fullName evidence="7 8">Ribonuclease P protein component</fullName>
        <shortName evidence="7">RNase P protein</shortName>
        <shortName evidence="7">RNaseP protein</shortName>
        <ecNumber evidence="7 8">3.1.26.5</ecNumber>
    </recommendedName>
    <alternativeName>
        <fullName evidence="7">Protein C5</fullName>
    </alternativeName>
</protein>
<keyword evidence="11" id="KW-1185">Reference proteome</keyword>
<evidence type="ECO:0000256" key="4">
    <source>
        <dbReference type="ARBA" id="ARBA00022759"/>
    </source>
</evidence>
<dbReference type="EC" id="3.1.26.5" evidence="7 8"/>
<evidence type="ECO:0000256" key="9">
    <source>
        <dbReference type="SAM" id="MobiDB-lite"/>
    </source>
</evidence>
<dbReference type="InterPro" id="IPR000100">
    <property type="entry name" value="RNase_P"/>
</dbReference>
<dbReference type="InterPro" id="IPR020568">
    <property type="entry name" value="Ribosomal_Su5_D2-typ_SF"/>
</dbReference>
<evidence type="ECO:0000256" key="3">
    <source>
        <dbReference type="ARBA" id="ARBA00022722"/>
    </source>
</evidence>
<evidence type="ECO:0000256" key="1">
    <source>
        <dbReference type="ARBA" id="ARBA00002663"/>
    </source>
</evidence>
<feature type="region of interest" description="Disordered" evidence="9">
    <location>
        <begin position="126"/>
        <end position="152"/>
    </location>
</feature>
<dbReference type="RefSeq" id="WP_013556216.1">
    <property type="nucleotide sequence ID" value="NC_014958.1"/>
</dbReference>
<keyword evidence="6 7" id="KW-0694">RNA-binding</keyword>